<dbReference type="InterPro" id="IPR028994">
    <property type="entry name" value="Integrin_alpha_N"/>
</dbReference>
<dbReference type="AlphaFoldDB" id="A0A0M6ZYD5"/>
<proteinExistence type="predicted"/>
<feature type="transmembrane region" description="Helical" evidence="1">
    <location>
        <begin position="20"/>
        <end position="43"/>
    </location>
</feature>
<dbReference type="SUPFAM" id="SSF69318">
    <property type="entry name" value="Integrin alpha N-terminal domain"/>
    <property type="match status" value="1"/>
</dbReference>
<dbReference type="STRING" id="388408.LAX5112_01526"/>
<dbReference type="EMBL" id="CXWD01000005">
    <property type="protein sequence ID" value="CTQ67805.1"/>
    <property type="molecule type" value="Genomic_DNA"/>
</dbReference>
<evidence type="ECO:0000256" key="1">
    <source>
        <dbReference type="SAM" id="Phobius"/>
    </source>
</evidence>
<accession>A0A0M6ZYD5</accession>
<keyword evidence="1" id="KW-0472">Membrane</keyword>
<keyword evidence="1" id="KW-0812">Transmembrane</keyword>
<evidence type="ECO:0000313" key="3">
    <source>
        <dbReference type="Proteomes" id="UP000053235"/>
    </source>
</evidence>
<evidence type="ECO:0000313" key="2">
    <source>
        <dbReference type="EMBL" id="CTQ67805.1"/>
    </source>
</evidence>
<dbReference type="Proteomes" id="UP000053235">
    <property type="component" value="Unassembled WGS sequence"/>
</dbReference>
<keyword evidence="1" id="KW-1133">Transmembrane helix</keyword>
<sequence>MDPHGLAPLVSGFFWLSRDTWMTVTACLKLLMLPAVLIGALAMKDSAAAQDRLPDGDVAKLHHNGTAYAAWYGTPTDRYGHAILGDGIEGGSLHLKVGDKAYAVILPQDKVFEDRTPRIVDLNGDGQPEIVTIRAFLSAGASVAIYGLQGDQLVELASSRPIGRMNRWLNIAGIADYLGTGQKQIAFVETPHIGGTLQIVRWQGNKLKLTHALRGFSNHKIGAREQNLSATVYANDQALPYVILPSNNRKILHIVGYRDGKIESLGQKALAAPVARKVPRAQTEADCAAFELENGERTQMCASDINAR</sequence>
<gene>
    <name evidence="2" type="ORF">LAX5112_01526</name>
</gene>
<reference evidence="3" key="1">
    <citation type="submission" date="2015-07" db="EMBL/GenBank/DDBJ databases">
        <authorList>
            <person name="Rodrigo-Torres Lidia"/>
            <person name="Arahal R.David."/>
        </authorList>
    </citation>
    <scope>NUCLEOTIDE SEQUENCE [LARGE SCALE GENOMIC DNA]</scope>
    <source>
        <strain evidence="3">CECT 5112</strain>
    </source>
</reference>
<evidence type="ECO:0008006" key="4">
    <source>
        <dbReference type="Google" id="ProtNLM"/>
    </source>
</evidence>
<name>A0A0M6ZYD5_9HYPH</name>
<organism evidence="2 3">
    <name type="scientific">Roseibium alexandrii</name>
    <dbReference type="NCBI Taxonomy" id="388408"/>
    <lineage>
        <taxon>Bacteria</taxon>
        <taxon>Pseudomonadati</taxon>
        <taxon>Pseudomonadota</taxon>
        <taxon>Alphaproteobacteria</taxon>
        <taxon>Hyphomicrobiales</taxon>
        <taxon>Stappiaceae</taxon>
        <taxon>Roseibium</taxon>
    </lineage>
</organism>
<protein>
    <recommendedName>
        <fullName evidence="4">VCBS repeat protein</fullName>
    </recommendedName>
</protein>
<keyword evidence="3" id="KW-1185">Reference proteome</keyword>